<dbReference type="AlphaFoldDB" id="A0A1G7TAL6"/>
<dbReference type="EMBL" id="FNBS01000062">
    <property type="protein sequence ID" value="SDG32142.1"/>
    <property type="molecule type" value="Genomic_DNA"/>
</dbReference>
<keyword evidence="1" id="KW-0472">Membrane</keyword>
<feature type="transmembrane region" description="Helical" evidence="1">
    <location>
        <begin position="6"/>
        <end position="26"/>
    </location>
</feature>
<dbReference type="Proteomes" id="UP000183404">
    <property type="component" value="Unassembled WGS sequence"/>
</dbReference>
<sequence length="89" mass="10302">MTLIVFLVILLIISLLTILIITSVNIGTKETIQLIKIVIKESYLQFYKDTVTLHLYTYGLINEKTMVEMFLQDLWQIKGGTYYGPVFLI</sequence>
<name>A0A1G7TAL6_THETY</name>
<evidence type="ECO:0000313" key="2">
    <source>
        <dbReference type="EMBL" id="SDG32142.1"/>
    </source>
</evidence>
<protein>
    <submittedName>
        <fullName evidence="2">Uncharacterized protein</fullName>
    </submittedName>
</protein>
<gene>
    <name evidence="2" type="ORF">SAMN04244560_02146</name>
</gene>
<dbReference type="RefSeq" id="WP_074592775.1">
    <property type="nucleotide sequence ID" value="NZ_FNBS01000062.1"/>
</dbReference>
<organism evidence="2 3">
    <name type="scientific">Thermoanaerobacter thermohydrosulfuricus</name>
    <name type="common">Clostridium thermohydrosulfuricum</name>
    <dbReference type="NCBI Taxonomy" id="1516"/>
    <lineage>
        <taxon>Bacteria</taxon>
        <taxon>Bacillati</taxon>
        <taxon>Bacillota</taxon>
        <taxon>Clostridia</taxon>
        <taxon>Thermoanaerobacterales</taxon>
        <taxon>Thermoanaerobacteraceae</taxon>
        <taxon>Thermoanaerobacter</taxon>
    </lineage>
</organism>
<keyword evidence="1" id="KW-0812">Transmembrane</keyword>
<accession>A0A1G7TAL6</accession>
<reference evidence="2 3" key="1">
    <citation type="submission" date="2016-10" db="EMBL/GenBank/DDBJ databases">
        <authorList>
            <person name="de Groot N.N."/>
        </authorList>
    </citation>
    <scope>NUCLEOTIDE SEQUENCE [LARGE SCALE GENOMIC DNA]</scope>
    <source>
        <strain evidence="2 3">DSM 569</strain>
    </source>
</reference>
<evidence type="ECO:0000256" key="1">
    <source>
        <dbReference type="SAM" id="Phobius"/>
    </source>
</evidence>
<evidence type="ECO:0000313" key="3">
    <source>
        <dbReference type="Proteomes" id="UP000183404"/>
    </source>
</evidence>
<keyword evidence="1" id="KW-1133">Transmembrane helix</keyword>
<proteinExistence type="predicted"/>